<organism evidence="3 4">
    <name type="scientific">Daphnia galeata</name>
    <dbReference type="NCBI Taxonomy" id="27404"/>
    <lineage>
        <taxon>Eukaryota</taxon>
        <taxon>Metazoa</taxon>
        <taxon>Ecdysozoa</taxon>
        <taxon>Arthropoda</taxon>
        <taxon>Crustacea</taxon>
        <taxon>Branchiopoda</taxon>
        <taxon>Diplostraca</taxon>
        <taxon>Cladocera</taxon>
        <taxon>Anomopoda</taxon>
        <taxon>Daphniidae</taxon>
        <taxon>Daphnia</taxon>
    </lineage>
</organism>
<keyword evidence="2" id="KW-0732">Signal</keyword>
<gene>
    <name evidence="3" type="ORF">DGAL_LOCUS9739</name>
</gene>
<accession>A0A8J2RZX6</accession>
<dbReference type="AlphaFoldDB" id="A0A8J2RZX6"/>
<name>A0A8J2RZX6_9CRUS</name>
<evidence type="ECO:0000256" key="1">
    <source>
        <dbReference type="SAM" id="MobiDB-lite"/>
    </source>
</evidence>
<keyword evidence="4" id="KW-1185">Reference proteome</keyword>
<feature type="signal peptide" evidence="2">
    <location>
        <begin position="1"/>
        <end position="19"/>
    </location>
</feature>
<feature type="chain" id="PRO_5035205695" evidence="2">
    <location>
        <begin position="20"/>
        <end position="227"/>
    </location>
</feature>
<evidence type="ECO:0000313" key="3">
    <source>
        <dbReference type="EMBL" id="CAH0106583.1"/>
    </source>
</evidence>
<dbReference type="OrthoDB" id="6333512at2759"/>
<proteinExistence type="predicted"/>
<sequence>MCKVSHSVKVLLLFGLILGQHMTEGAVKKFKGKRRGGQEKTKHGMQLGGKRYKSGTHGSASATRGYGDVSQVLAPQPLTAFTPSKLQLASVPIMPLPSPHYSRNGYEVWNAGTTGSEYGRAIWHGNNHPRPYGTHAYGPPQVHLSPEELIISPGETWQIDGVSNRIIDGPSSTGAPIRTSSHHDVDSDSIAPGGQNKAGKLLALAIAYSYGLPTLPKIKSLLEQDMQ</sequence>
<dbReference type="EMBL" id="CAKKLH010000224">
    <property type="protein sequence ID" value="CAH0106583.1"/>
    <property type="molecule type" value="Genomic_DNA"/>
</dbReference>
<evidence type="ECO:0000313" key="4">
    <source>
        <dbReference type="Proteomes" id="UP000789390"/>
    </source>
</evidence>
<reference evidence="3" key="1">
    <citation type="submission" date="2021-11" db="EMBL/GenBank/DDBJ databases">
        <authorList>
            <person name="Schell T."/>
        </authorList>
    </citation>
    <scope>NUCLEOTIDE SEQUENCE</scope>
    <source>
        <strain evidence="3">M5</strain>
    </source>
</reference>
<dbReference type="Proteomes" id="UP000789390">
    <property type="component" value="Unassembled WGS sequence"/>
</dbReference>
<protein>
    <submittedName>
        <fullName evidence="3">Uncharacterized protein</fullName>
    </submittedName>
</protein>
<feature type="region of interest" description="Disordered" evidence="1">
    <location>
        <begin position="29"/>
        <end position="63"/>
    </location>
</feature>
<feature type="region of interest" description="Disordered" evidence="1">
    <location>
        <begin position="171"/>
        <end position="192"/>
    </location>
</feature>
<evidence type="ECO:0000256" key="2">
    <source>
        <dbReference type="SAM" id="SignalP"/>
    </source>
</evidence>
<comment type="caution">
    <text evidence="3">The sequence shown here is derived from an EMBL/GenBank/DDBJ whole genome shotgun (WGS) entry which is preliminary data.</text>
</comment>